<sequence length="125" mass="14152">MLYNTYLNSSITPWGLKQKFQGHAHYKFAYGVHDPHTHDIKTQREYRNGHHLTGGYTVEEPDGTHRVVKYVSSPHGGFEAVVERRGIAHHPAHYGDGHHGYGVGGTSYVDVTHWGNQGEDTYGYY</sequence>
<evidence type="ECO:0000313" key="3">
    <source>
        <dbReference type="EMBL" id="KAJ8985684.1"/>
    </source>
</evidence>
<comment type="caution">
    <text evidence="3">The sequence shown here is derived from an EMBL/GenBank/DDBJ whole genome shotgun (WGS) entry which is preliminary data.</text>
</comment>
<dbReference type="Proteomes" id="UP001162164">
    <property type="component" value="Unassembled WGS sequence"/>
</dbReference>
<gene>
    <name evidence="3" type="ORF">NQ317_015184</name>
</gene>
<evidence type="ECO:0000313" key="4">
    <source>
        <dbReference type="Proteomes" id="UP001162164"/>
    </source>
</evidence>
<reference evidence="3" key="1">
    <citation type="journal article" date="2023" name="Insect Mol. Biol.">
        <title>Genome sequencing provides insights into the evolution of gene families encoding plant cell wall-degrading enzymes in longhorned beetles.</title>
        <authorList>
            <person name="Shin N.R."/>
            <person name="Okamura Y."/>
            <person name="Kirsch R."/>
            <person name="Pauchet Y."/>
        </authorList>
    </citation>
    <scope>NUCLEOTIDE SEQUENCE</scope>
    <source>
        <strain evidence="3">MMC_N1</strain>
    </source>
</reference>
<protein>
    <submittedName>
        <fullName evidence="3">Uncharacterized protein</fullName>
    </submittedName>
</protein>
<dbReference type="PANTHER" id="PTHR12236:SF96">
    <property type="entry name" value="PUPAL CUTICLE PROTEIN EDG-84A-LIKE PROTEIN"/>
    <property type="match status" value="1"/>
</dbReference>
<dbReference type="InterPro" id="IPR051217">
    <property type="entry name" value="Insect_Cuticle_Struc_Prot"/>
</dbReference>
<dbReference type="InterPro" id="IPR000618">
    <property type="entry name" value="Insect_cuticle"/>
</dbReference>
<evidence type="ECO:0000256" key="1">
    <source>
        <dbReference type="ARBA" id="ARBA00022460"/>
    </source>
</evidence>
<keyword evidence="1 2" id="KW-0193">Cuticle</keyword>
<organism evidence="3 4">
    <name type="scientific">Molorchus minor</name>
    <dbReference type="NCBI Taxonomy" id="1323400"/>
    <lineage>
        <taxon>Eukaryota</taxon>
        <taxon>Metazoa</taxon>
        <taxon>Ecdysozoa</taxon>
        <taxon>Arthropoda</taxon>
        <taxon>Hexapoda</taxon>
        <taxon>Insecta</taxon>
        <taxon>Pterygota</taxon>
        <taxon>Neoptera</taxon>
        <taxon>Endopterygota</taxon>
        <taxon>Coleoptera</taxon>
        <taxon>Polyphaga</taxon>
        <taxon>Cucujiformia</taxon>
        <taxon>Chrysomeloidea</taxon>
        <taxon>Cerambycidae</taxon>
        <taxon>Lamiinae</taxon>
        <taxon>Monochamini</taxon>
        <taxon>Molorchus</taxon>
    </lineage>
</organism>
<name>A0ABQ9K5V3_9CUCU</name>
<dbReference type="Pfam" id="PF00379">
    <property type="entry name" value="Chitin_bind_4"/>
    <property type="match status" value="1"/>
</dbReference>
<dbReference type="EMBL" id="JAPWTJ010000010">
    <property type="protein sequence ID" value="KAJ8985684.1"/>
    <property type="molecule type" value="Genomic_DNA"/>
</dbReference>
<dbReference type="PANTHER" id="PTHR12236">
    <property type="entry name" value="STRUCTURAL CONTITUENT OF CUTICLE"/>
    <property type="match status" value="1"/>
</dbReference>
<evidence type="ECO:0000256" key="2">
    <source>
        <dbReference type="PROSITE-ProRule" id="PRU00497"/>
    </source>
</evidence>
<dbReference type="PROSITE" id="PS51155">
    <property type="entry name" value="CHIT_BIND_RR_2"/>
    <property type="match status" value="1"/>
</dbReference>
<keyword evidence="4" id="KW-1185">Reference proteome</keyword>
<accession>A0ABQ9K5V3</accession>
<proteinExistence type="predicted"/>